<organism evidence="2 3">
    <name type="scientific">Megaselia scalaris</name>
    <name type="common">Humpbacked fly</name>
    <name type="synonym">Phora scalaris</name>
    <dbReference type="NCBI Taxonomy" id="36166"/>
    <lineage>
        <taxon>Eukaryota</taxon>
        <taxon>Metazoa</taxon>
        <taxon>Ecdysozoa</taxon>
        <taxon>Arthropoda</taxon>
        <taxon>Hexapoda</taxon>
        <taxon>Insecta</taxon>
        <taxon>Pterygota</taxon>
        <taxon>Neoptera</taxon>
        <taxon>Endopterygota</taxon>
        <taxon>Diptera</taxon>
        <taxon>Brachycera</taxon>
        <taxon>Muscomorpha</taxon>
        <taxon>Platypezoidea</taxon>
        <taxon>Phoridae</taxon>
        <taxon>Megaseliini</taxon>
        <taxon>Megaselia</taxon>
    </lineage>
</organism>
<keyword evidence="1" id="KW-0472">Membrane</keyword>
<keyword evidence="1" id="KW-0812">Transmembrane</keyword>
<evidence type="ECO:0000256" key="1">
    <source>
        <dbReference type="SAM" id="Phobius"/>
    </source>
</evidence>
<accession>T1GH32</accession>
<dbReference type="STRING" id="36166.T1GH32"/>
<sequence length="103" mass="11544">SSYAGLHSLLKDGSKGAHSYYVSSIFYSAIFTSHPLNCVPTASVICPKFSEYLFERIGSADPDEWQDVSAACSFAVALMVFNMILYLFPLPKFVKKKFYKQIL</sequence>
<dbReference type="AlphaFoldDB" id="T1GH32"/>
<dbReference type="EMBL" id="CAQQ02095680">
    <property type="status" value="NOT_ANNOTATED_CDS"/>
    <property type="molecule type" value="Genomic_DNA"/>
</dbReference>
<dbReference type="Proteomes" id="UP000015102">
    <property type="component" value="Unassembled WGS sequence"/>
</dbReference>
<name>T1GH32_MEGSC</name>
<proteinExistence type="predicted"/>
<keyword evidence="1" id="KW-1133">Transmembrane helix</keyword>
<dbReference type="EnsemblMetazoa" id="MESCA002716-RA">
    <property type="protein sequence ID" value="MESCA002716-PA"/>
    <property type="gene ID" value="MESCA002716"/>
</dbReference>
<dbReference type="HOGENOM" id="CLU_2270469_0_0_1"/>
<reference evidence="2" key="2">
    <citation type="submission" date="2015-06" db="UniProtKB">
        <authorList>
            <consortium name="EnsemblMetazoa"/>
        </authorList>
    </citation>
    <scope>IDENTIFICATION</scope>
</reference>
<keyword evidence="3" id="KW-1185">Reference proteome</keyword>
<evidence type="ECO:0000313" key="2">
    <source>
        <dbReference type="EnsemblMetazoa" id="MESCA002716-PA"/>
    </source>
</evidence>
<reference evidence="3" key="1">
    <citation type="submission" date="2013-02" db="EMBL/GenBank/DDBJ databases">
        <authorList>
            <person name="Hughes D."/>
        </authorList>
    </citation>
    <scope>NUCLEOTIDE SEQUENCE</scope>
    <source>
        <strain>Durham</strain>
        <strain evidence="3">NC isolate 2 -- Noor lab</strain>
    </source>
</reference>
<evidence type="ECO:0000313" key="3">
    <source>
        <dbReference type="Proteomes" id="UP000015102"/>
    </source>
</evidence>
<protein>
    <submittedName>
        <fullName evidence="2">Uncharacterized protein</fullName>
    </submittedName>
</protein>
<feature type="transmembrane region" description="Helical" evidence="1">
    <location>
        <begin position="68"/>
        <end position="88"/>
    </location>
</feature>